<dbReference type="NCBIfam" id="NF009557">
    <property type="entry name" value="PRK13009.1"/>
    <property type="match status" value="1"/>
</dbReference>
<evidence type="ECO:0000256" key="15">
    <source>
        <dbReference type="HAMAP-Rule" id="MF_01690"/>
    </source>
</evidence>
<evidence type="ECO:0000256" key="7">
    <source>
        <dbReference type="ARBA" id="ARBA00022723"/>
    </source>
</evidence>
<comment type="pathway">
    <text evidence="1 15">Amino-acid biosynthesis; L-lysine biosynthesis via DAP pathway; LL-2,6-diaminopimelate from (S)-tetrahydrodipicolinate (succinylase route): step 3/3.</text>
</comment>
<dbReference type="InterPro" id="IPR050072">
    <property type="entry name" value="Peptidase_M20A"/>
</dbReference>
<keyword evidence="12 15" id="KW-0170">Cobalt</keyword>
<evidence type="ECO:0000256" key="1">
    <source>
        <dbReference type="ARBA" id="ARBA00005130"/>
    </source>
</evidence>
<feature type="binding site" evidence="15">
    <location>
        <position position="71"/>
    </location>
    <ligand>
        <name>Zn(2+)</name>
        <dbReference type="ChEBI" id="CHEBI:29105"/>
        <label>1</label>
    </ligand>
</feature>
<dbReference type="HAMAP" id="MF_01690">
    <property type="entry name" value="DapE"/>
    <property type="match status" value="1"/>
</dbReference>
<dbReference type="SUPFAM" id="SSF55031">
    <property type="entry name" value="Bacterial exopeptidase dimerisation domain"/>
    <property type="match status" value="1"/>
</dbReference>
<comment type="subunit">
    <text evidence="3 15">Homodimer.</text>
</comment>
<gene>
    <name evidence="15 17" type="primary">dapE</name>
    <name evidence="17" type="ORF">SIID45300_03101</name>
</gene>
<evidence type="ECO:0000256" key="14">
    <source>
        <dbReference type="ARBA" id="ARBA00051301"/>
    </source>
</evidence>
<comment type="catalytic activity">
    <reaction evidence="14 15">
        <text>N-succinyl-(2S,6S)-2,6-diaminopimelate + H2O = (2S,6S)-2,6-diaminopimelate + succinate</text>
        <dbReference type="Rhea" id="RHEA:22608"/>
        <dbReference type="ChEBI" id="CHEBI:15377"/>
        <dbReference type="ChEBI" id="CHEBI:30031"/>
        <dbReference type="ChEBI" id="CHEBI:57609"/>
        <dbReference type="ChEBI" id="CHEBI:58087"/>
        <dbReference type="EC" id="3.5.1.18"/>
    </reaction>
</comment>
<evidence type="ECO:0000256" key="11">
    <source>
        <dbReference type="ARBA" id="ARBA00023154"/>
    </source>
</evidence>
<feature type="active site" evidence="15">
    <location>
        <position position="73"/>
    </location>
</feature>
<name>A0ABQ0CDH0_9PROT</name>
<keyword evidence="7 15" id="KW-0479">Metal-binding</keyword>
<dbReference type="SUPFAM" id="SSF53187">
    <property type="entry name" value="Zn-dependent exopeptidases"/>
    <property type="match status" value="1"/>
</dbReference>
<feature type="binding site" evidence="15">
    <location>
        <position position="354"/>
    </location>
    <ligand>
        <name>Zn(2+)</name>
        <dbReference type="ChEBI" id="CHEBI:29105"/>
        <label>2</label>
    </ligand>
</feature>
<dbReference type="Gene3D" id="3.40.630.10">
    <property type="entry name" value="Zn peptidases"/>
    <property type="match status" value="2"/>
</dbReference>
<proteinExistence type="inferred from homology"/>
<reference evidence="17 18" key="2">
    <citation type="submission" date="2024-09" db="EMBL/GenBank/DDBJ databases">
        <title>Draft genome sequence of Candidatus Magnetaquicoccaceae bacterium FCR-1.</title>
        <authorList>
            <person name="Shimoshige H."/>
            <person name="Shimamura S."/>
            <person name="Taoka A."/>
            <person name="Kobayashi H."/>
            <person name="Maekawa T."/>
        </authorList>
    </citation>
    <scope>NUCLEOTIDE SEQUENCE [LARGE SCALE GENOMIC DNA]</scope>
    <source>
        <strain evidence="17 18">FCR-1</strain>
    </source>
</reference>
<evidence type="ECO:0000256" key="8">
    <source>
        <dbReference type="ARBA" id="ARBA00022801"/>
    </source>
</evidence>
<reference evidence="17 18" key="1">
    <citation type="submission" date="2024-05" db="EMBL/GenBank/DDBJ databases">
        <authorList>
            <consortium name="Candidatus Magnetaquicoccaceae bacterium FCR-1 genome sequencing consortium"/>
            <person name="Shimoshige H."/>
            <person name="Shimamura S."/>
            <person name="Taoka A."/>
            <person name="Kobayashi H."/>
            <person name="Maekawa T."/>
        </authorList>
    </citation>
    <scope>NUCLEOTIDE SEQUENCE [LARGE SCALE GENOMIC DNA]</scope>
    <source>
        <strain evidence="17 18">FCR-1</strain>
    </source>
</reference>
<feature type="active site" description="Proton acceptor" evidence="15">
    <location>
        <position position="138"/>
    </location>
</feature>
<evidence type="ECO:0000256" key="4">
    <source>
        <dbReference type="ARBA" id="ARBA00011921"/>
    </source>
</evidence>
<dbReference type="CDD" id="cd03891">
    <property type="entry name" value="M20_DapE_proteobac"/>
    <property type="match status" value="1"/>
</dbReference>
<comment type="caution">
    <text evidence="17">The sequence shown here is derived from an EMBL/GenBank/DDBJ whole genome shotgun (WGS) entry which is preliminary data.</text>
</comment>
<dbReference type="Gene3D" id="3.30.70.360">
    <property type="match status" value="1"/>
</dbReference>
<accession>A0ABQ0CDH0</accession>
<evidence type="ECO:0000256" key="9">
    <source>
        <dbReference type="ARBA" id="ARBA00022833"/>
    </source>
</evidence>
<keyword evidence="11 15" id="KW-0457">Lysine biosynthesis</keyword>
<dbReference type="Proteomes" id="UP001628193">
    <property type="component" value="Unassembled WGS sequence"/>
</dbReference>
<dbReference type="Pfam" id="PF07687">
    <property type="entry name" value="M20_dimer"/>
    <property type="match status" value="1"/>
</dbReference>
<evidence type="ECO:0000313" key="17">
    <source>
        <dbReference type="EMBL" id="GAB0058745.1"/>
    </source>
</evidence>
<feature type="binding site" evidence="15">
    <location>
        <position position="139"/>
    </location>
    <ligand>
        <name>Zn(2+)</name>
        <dbReference type="ChEBI" id="CHEBI:29105"/>
        <label>2</label>
    </ligand>
</feature>
<evidence type="ECO:0000259" key="16">
    <source>
        <dbReference type="Pfam" id="PF07687"/>
    </source>
</evidence>
<organism evidence="17 18">
    <name type="scientific">Candidatus Magnetaquiglobus chichijimensis</name>
    <dbReference type="NCBI Taxonomy" id="3141448"/>
    <lineage>
        <taxon>Bacteria</taxon>
        <taxon>Pseudomonadati</taxon>
        <taxon>Pseudomonadota</taxon>
        <taxon>Magnetococcia</taxon>
        <taxon>Magnetococcales</taxon>
        <taxon>Candidatus Magnetaquicoccaceae</taxon>
        <taxon>Candidatus Magnetaquiglobus</taxon>
    </lineage>
</organism>
<dbReference type="EMBL" id="BAAFGK010000005">
    <property type="protein sequence ID" value="GAB0058745.1"/>
    <property type="molecule type" value="Genomic_DNA"/>
</dbReference>
<evidence type="ECO:0000256" key="2">
    <source>
        <dbReference type="ARBA" id="ARBA00006746"/>
    </source>
</evidence>
<keyword evidence="6 15" id="KW-0028">Amino-acid biosynthesis</keyword>
<dbReference type="RefSeq" id="WP_420906469.1">
    <property type="nucleotide sequence ID" value="NZ_BAAFGK010000005.1"/>
</dbReference>
<dbReference type="GO" id="GO:0009014">
    <property type="term" value="F:succinyl-diaminopimelate desuccinylase activity"/>
    <property type="evidence" value="ECO:0007669"/>
    <property type="project" value="UniProtKB-EC"/>
</dbReference>
<protein>
    <recommendedName>
        <fullName evidence="5 15">Succinyl-diaminopimelate desuccinylase</fullName>
        <shortName evidence="15">SDAP desuccinylase</shortName>
        <ecNumber evidence="4 15">3.5.1.18</ecNumber>
    </recommendedName>
    <alternativeName>
        <fullName evidence="13 15">N-succinyl-LL-2,6-diaminoheptanedioate amidohydrolase</fullName>
    </alternativeName>
</protein>
<keyword evidence="10 15" id="KW-0220">Diaminopimelate biosynthesis</keyword>
<feature type="binding site" evidence="15">
    <location>
        <position position="104"/>
    </location>
    <ligand>
        <name>Zn(2+)</name>
        <dbReference type="ChEBI" id="CHEBI:29105"/>
        <label>2</label>
    </ligand>
</feature>
<feature type="binding site" evidence="15">
    <location>
        <position position="167"/>
    </location>
    <ligand>
        <name>Zn(2+)</name>
        <dbReference type="ChEBI" id="CHEBI:29105"/>
        <label>1</label>
    </ligand>
</feature>
<keyword evidence="18" id="KW-1185">Reference proteome</keyword>
<comment type="cofactor">
    <cofactor evidence="15">
        <name>Zn(2+)</name>
        <dbReference type="ChEBI" id="CHEBI:29105"/>
    </cofactor>
    <cofactor evidence="15">
        <name>Co(2+)</name>
        <dbReference type="ChEBI" id="CHEBI:48828"/>
    </cofactor>
    <text evidence="15">Binds 2 Zn(2+) or Co(2+) ions per subunit.</text>
</comment>
<dbReference type="NCBIfam" id="TIGR01246">
    <property type="entry name" value="dapE_proteo"/>
    <property type="match status" value="1"/>
</dbReference>
<dbReference type="EC" id="3.5.1.18" evidence="4 15"/>
<feature type="domain" description="Peptidase M20 dimerisation" evidence="16">
    <location>
        <begin position="180"/>
        <end position="288"/>
    </location>
</feature>
<feature type="binding site" evidence="15">
    <location>
        <position position="104"/>
    </location>
    <ligand>
        <name>Zn(2+)</name>
        <dbReference type="ChEBI" id="CHEBI:29105"/>
        <label>1</label>
    </ligand>
</feature>
<dbReference type="InterPro" id="IPR036264">
    <property type="entry name" value="Bact_exopeptidase_dim_dom"/>
</dbReference>
<dbReference type="InterPro" id="IPR011650">
    <property type="entry name" value="Peptidase_M20_dimer"/>
</dbReference>
<evidence type="ECO:0000256" key="3">
    <source>
        <dbReference type="ARBA" id="ARBA00011738"/>
    </source>
</evidence>
<evidence type="ECO:0000256" key="13">
    <source>
        <dbReference type="ARBA" id="ARBA00031891"/>
    </source>
</evidence>
<evidence type="ECO:0000256" key="10">
    <source>
        <dbReference type="ARBA" id="ARBA00022915"/>
    </source>
</evidence>
<dbReference type="InterPro" id="IPR002933">
    <property type="entry name" value="Peptidase_M20"/>
</dbReference>
<sequence>MANDQQTPTTDLTAQLVRVPSITPTDAGCQKIVAERLRAAGFTIHELRFGQVENLYARYGTSGKHLCLAGHTDVVSPGDPAQWQCDPFAGEIHDGRLIGRGVADMKGGVAALVVAVERYLTAHPDFAHSISFLITGDEEGEAVDGTVRVLEWLKARGERLDFCLVGEPTSDMTLGDQYKNGRRGSLNGEIRIPGRQGHVAHPHLADNPIHRAMPLLARLVGLRLDNGSADFPPTSLQLTTIHAGEATTNNVIPGLLIARFNIRFGTANTPESLEKAIRGVLDADGHPYELRLELSGLPFLTESGLLADCLRQATQEVLGITARPSTGGGTSDARFISRDCPQTLELGLVGKTIHKVNESTPVEDLEMLSRVYERLLERLFAAS</sequence>
<dbReference type="PANTHER" id="PTHR43808">
    <property type="entry name" value="ACETYLORNITHINE DEACETYLASE"/>
    <property type="match status" value="1"/>
</dbReference>
<dbReference type="PANTHER" id="PTHR43808:SF31">
    <property type="entry name" value="N-ACETYL-L-CITRULLINE DEACETYLASE"/>
    <property type="match status" value="1"/>
</dbReference>
<keyword evidence="8 15" id="KW-0378">Hydrolase</keyword>
<evidence type="ECO:0000256" key="12">
    <source>
        <dbReference type="ARBA" id="ARBA00023285"/>
    </source>
</evidence>
<evidence type="ECO:0000256" key="6">
    <source>
        <dbReference type="ARBA" id="ARBA00022605"/>
    </source>
</evidence>
<dbReference type="Pfam" id="PF01546">
    <property type="entry name" value="Peptidase_M20"/>
    <property type="match status" value="1"/>
</dbReference>
<dbReference type="InterPro" id="IPR005941">
    <property type="entry name" value="DapE_proteobac"/>
</dbReference>
<evidence type="ECO:0000313" key="18">
    <source>
        <dbReference type="Proteomes" id="UP001628193"/>
    </source>
</evidence>
<keyword evidence="9 15" id="KW-0862">Zinc</keyword>
<comment type="function">
    <text evidence="15">Catalyzes the hydrolysis of N-succinyl-L,L-diaminopimelic acid (SDAP), forming succinate and LL-2,6-diaminopimelate (DAP), an intermediate involved in the bacterial biosynthesis of lysine and meso-diaminopimelic acid, an essential component of bacterial cell walls.</text>
</comment>
<evidence type="ECO:0000256" key="5">
    <source>
        <dbReference type="ARBA" id="ARBA00022391"/>
    </source>
</evidence>
<comment type="similarity">
    <text evidence="2 15">Belongs to the peptidase M20A family. DapE subfamily.</text>
</comment>